<organism evidence="7 8">
    <name type="scientific">Monosiga brevicollis</name>
    <name type="common">Choanoflagellate</name>
    <dbReference type="NCBI Taxonomy" id="81824"/>
    <lineage>
        <taxon>Eukaryota</taxon>
        <taxon>Choanoflagellata</taxon>
        <taxon>Craspedida</taxon>
        <taxon>Salpingoecidae</taxon>
        <taxon>Monosiga</taxon>
    </lineage>
</organism>
<accession>A9UTA2</accession>
<keyword evidence="5" id="KW-0732">Signal</keyword>
<evidence type="ECO:0000256" key="1">
    <source>
        <dbReference type="ARBA" id="ARBA00005964"/>
    </source>
</evidence>
<dbReference type="Pfam" id="PF00135">
    <property type="entry name" value="COesterase"/>
    <property type="match status" value="2"/>
</dbReference>
<dbReference type="Proteomes" id="UP000001357">
    <property type="component" value="Unassembled WGS sequence"/>
</dbReference>
<dbReference type="PANTHER" id="PTHR43918:SF4">
    <property type="entry name" value="CARBOXYLIC ESTER HYDROLASE"/>
    <property type="match status" value="1"/>
</dbReference>
<dbReference type="EMBL" id="CH991545">
    <property type="protein sequence ID" value="EDQ91458.1"/>
    <property type="molecule type" value="Genomic_DNA"/>
</dbReference>
<evidence type="ECO:0000256" key="2">
    <source>
        <dbReference type="ARBA" id="ARBA00022801"/>
    </source>
</evidence>
<dbReference type="InterPro" id="IPR029058">
    <property type="entry name" value="AB_hydrolase_fold"/>
</dbReference>
<dbReference type="InterPro" id="IPR002018">
    <property type="entry name" value="CarbesteraseB"/>
</dbReference>
<dbReference type="PANTHER" id="PTHR43918">
    <property type="entry name" value="ACETYLCHOLINESTERASE"/>
    <property type="match status" value="1"/>
</dbReference>
<evidence type="ECO:0000313" key="7">
    <source>
        <dbReference type="EMBL" id="EDQ91458.1"/>
    </source>
</evidence>
<name>A9UTA2_MONBE</name>
<feature type="domain" description="Carboxylesterase type B" evidence="6">
    <location>
        <begin position="21"/>
        <end position="337"/>
    </location>
</feature>
<gene>
    <name evidence="7" type="ORF">MONBRDRAFT_31457</name>
</gene>
<feature type="active site" description="Charge relay system" evidence="4">
    <location>
        <position position="424"/>
    </location>
</feature>
<proteinExistence type="inferred from homology"/>
<dbReference type="eggNOG" id="KOG4389">
    <property type="taxonomic scope" value="Eukaryota"/>
</dbReference>
<dbReference type="AlphaFoldDB" id="A9UTA2"/>
<feature type="active site" description="Acyl-ester intermediate" evidence="4">
    <location>
        <position position="208"/>
    </location>
</feature>
<feature type="signal peptide" evidence="5">
    <location>
        <begin position="1"/>
        <end position="19"/>
    </location>
</feature>
<dbReference type="InterPro" id="IPR050654">
    <property type="entry name" value="AChE-related_enzymes"/>
</dbReference>
<evidence type="ECO:0000256" key="5">
    <source>
        <dbReference type="RuleBase" id="RU361235"/>
    </source>
</evidence>
<feature type="active site" description="Charge relay system" evidence="4">
    <location>
        <position position="326"/>
    </location>
</feature>
<dbReference type="SUPFAM" id="SSF53474">
    <property type="entry name" value="alpha/beta-Hydrolases"/>
    <property type="match status" value="1"/>
</dbReference>
<dbReference type="STRING" id="81824.A9UTA2"/>
<dbReference type="EC" id="3.1.1.-" evidence="5"/>
<evidence type="ECO:0000313" key="8">
    <source>
        <dbReference type="Proteomes" id="UP000001357"/>
    </source>
</evidence>
<dbReference type="PRINTS" id="PR00878">
    <property type="entry name" value="CHOLNESTRASE"/>
</dbReference>
<dbReference type="Gene3D" id="3.40.50.1820">
    <property type="entry name" value="alpha/beta hydrolase"/>
    <property type="match status" value="1"/>
</dbReference>
<keyword evidence="2 5" id="KW-0378">Hydrolase</keyword>
<dbReference type="PROSITE" id="PS00122">
    <property type="entry name" value="CARBOXYLESTERASE_B_1"/>
    <property type="match status" value="1"/>
</dbReference>
<dbReference type="KEGG" id="mbr:MONBRDRAFT_31457"/>
<evidence type="ECO:0000259" key="6">
    <source>
        <dbReference type="Pfam" id="PF00135"/>
    </source>
</evidence>
<dbReference type="InterPro" id="IPR019826">
    <property type="entry name" value="Carboxylesterase_B_AS"/>
</dbReference>
<sequence length="535" mass="58319">MMAVLTLGLLALVLGVAWGDDVTVHTSAGPVVGTEHALHAVTAFLGVPFAQPPIGDLRWRAPQPVTPWTAPRSAKAFAPDCAQRPNGFAPSSSEDCLYLQVWTPAVQPAEPLPVMIWYYGGAFVNGSTSYAMYDGARLAAEKNVVVVSVNYRVGVFGFLGHEVLRSRNADSSVGNYGLQDQLFGLQWVHDNIAAFGGDPAQVTIWGESAGAASVALLLLQPSAKGAFSRAIMQSGGASFWARHKLNMASLDFFTMAKNMGCTGSATEKLDCMLAASTDELLGNTTGIIQWAPVIDGVFLPEDPIEMARKGDIASQVPTLLGSNKDEGTAFAAAIFPRELPLWLYEGALTVLFKLRNLLELNVLYPVPLYKSVWWAMADVLGDWARWMSATNQTTFQYYFSRNNTNSTEYRDPAIPGPTCIGTCHGMEIPYVFLFQKDFGLLRDRLLAEVVSSYWTDFVKGKEDNLWSPFTSEKGEYMELGGPLLPMEKHELRKLRCDFFDRIEELQGMPTEPLAAVQEAAQQAILAAGALSPSHA</sequence>
<dbReference type="ESTHER" id="monbe-a9uta2">
    <property type="family name" value="Carb_B_Root"/>
</dbReference>
<comment type="similarity">
    <text evidence="1 5">Belongs to the type-B carboxylesterase/lipase family.</text>
</comment>
<dbReference type="FunCoup" id="A9UTA2">
    <property type="interactions" value="243"/>
</dbReference>
<dbReference type="InterPro" id="IPR000997">
    <property type="entry name" value="Cholinesterase"/>
</dbReference>
<dbReference type="InParanoid" id="A9UTA2"/>
<feature type="domain" description="Carboxylesterase type B" evidence="6">
    <location>
        <begin position="386"/>
        <end position="498"/>
    </location>
</feature>
<keyword evidence="8" id="KW-1185">Reference proteome</keyword>
<dbReference type="OMA" id="QPREPWN"/>
<evidence type="ECO:0000256" key="4">
    <source>
        <dbReference type="PIRSR" id="PIRSR600997-1"/>
    </source>
</evidence>
<keyword evidence="3" id="KW-1015">Disulfide bond</keyword>
<dbReference type="GO" id="GO:0004104">
    <property type="term" value="F:cholinesterase activity"/>
    <property type="evidence" value="ECO:0007669"/>
    <property type="project" value="InterPro"/>
</dbReference>
<evidence type="ECO:0000256" key="3">
    <source>
        <dbReference type="ARBA" id="ARBA00023157"/>
    </source>
</evidence>
<reference evidence="7 8" key="1">
    <citation type="journal article" date="2008" name="Nature">
        <title>The genome of the choanoflagellate Monosiga brevicollis and the origin of metazoans.</title>
        <authorList>
            <consortium name="JGI Sequencing"/>
            <person name="King N."/>
            <person name="Westbrook M.J."/>
            <person name="Young S.L."/>
            <person name="Kuo A."/>
            <person name="Abedin M."/>
            <person name="Chapman J."/>
            <person name="Fairclough S."/>
            <person name="Hellsten U."/>
            <person name="Isogai Y."/>
            <person name="Letunic I."/>
            <person name="Marr M."/>
            <person name="Pincus D."/>
            <person name="Putnam N."/>
            <person name="Rokas A."/>
            <person name="Wright K.J."/>
            <person name="Zuzow R."/>
            <person name="Dirks W."/>
            <person name="Good M."/>
            <person name="Goodstein D."/>
            <person name="Lemons D."/>
            <person name="Li W."/>
            <person name="Lyons J.B."/>
            <person name="Morris A."/>
            <person name="Nichols S."/>
            <person name="Richter D.J."/>
            <person name="Salamov A."/>
            <person name="Bork P."/>
            <person name="Lim W.A."/>
            <person name="Manning G."/>
            <person name="Miller W.T."/>
            <person name="McGinnis W."/>
            <person name="Shapiro H."/>
            <person name="Tjian R."/>
            <person name="Grigoriev I.V."/>
            <person name="Rokhsar D."/>
        </authorList>
    </citation>
    <scope>NUCLEOTIDE SEQUENCE [LARGE SCALE GENOMIC DNA]</scope>
    <source>
        <strain evidence="8">MX1 / ATCC 50154</strain>
    </source>
</reference>
<dbReference type="GeneID" id="5889113"/>
<feature type="chain" id="PRO_5005122277" description="Carboxylic ester hydrolase" evidence="5">
    <location>
        <begin position="20"/>
        <end position="535"/>
    </location>
</feature>
<dbReference type="RefSeq" id="XP_001743880.1">
    <property type="nucleotide sequence ID" value="XM_001743828.1"/>
</dbReference>
<protein>
    <recommendedName>
        <fullName evidence="5">Carboxylic ester hydrolase</fullName>
        <ecNumber evidence="5">3.1.1.-</ecNumber>
    </recommendedName>
</protein>